<dbReference type="Pfam" id="PF09485">
    <property type="entry name" value="CRISPR_Cse2"/>
    <property type="match status" value="1"/>
</dbReference>
<accession>C7QEM6</accession>
<feature type="compositionally biased region" description="Polar residues" evidence="1">
    <location>
        <begin position="207"/>
        <end position="217"/>
    </location>
</feature>
<gene>
    <name evidence="2" type="ordered locus">Caci_3908</name>
</gene>
<dbReference type="OrthoDB" id="4808431at2"/>
<protein>
    <submittedName>
        <fullName evidence="2">CRISPR-associated protein, Cse2 family</fullName>
    </submittedName>
</protein>
<dbReference type="InParanoid" id="C7QEM6"/>
<dbReference type="NCBIfam" id="TIGR02548">
    <property type="entry name" value="casB_cse2"/>
    <property type="match status" value="1"/>
</dbReference>
<dbReference type="Gene3D" id="1.10.520.40">
    <property type="entry name" value="CRISPR-associated protein Cse2"/>
    <property type="match status" value="1"/>
</dbReference>
<dbReference type="AlphaFoldDB" id="C7QEM6"/>
<dbReference type="RefSeq" id="WP_015792525.1">
    <property type="nucleotide sequence ID" value="NC_013131.1"/>
</dbReference>
<dbReference type="EMBL" id="CP001700">
    <property type="protein sequence ID" value="ACU72796.1"/>
    <property type="molecule type" value="Genomic_DNA"/>
</dbReference>
<feature type="region of interest" description="Disordered" evidence="1">
    <location>
        <begin position="202"/>
        <end position="223"/>
    </location>
</feature>
<reference evidence="2 3" key="1">
    <citation type="journal article" date="2009" name="Stand. Genomic Sci.">
        <title>Complete genome sequence of Catenulispora acidiphila type strain (ID 139908).</title>
        <authorList>
            <person name="Copeland A."/>
            <person name="Lapidus A."/>
            <person name="Glavina Del Rio T."/>
            <person name="Nolan M."/>
            <person name="Lucas S."/>
            <person name="Chen F."/>
            <person name="Tice H."/>
            <person name="Cheng J.F."/>
            <person name="Bruce D."/>
            <person name="Goodwin L."/>
            <person name="Pitluck S."/>
            <person name="Mikhailova N."/>
            <person name="Pati A."/>
            <person name="Ivanova N."/>
            <person name="Mavromatis K."/>
            <person name="Chen A."/>
            <person name="Palaniappan K."/>
            <person name="Chain P."/>
            <person name="Land M."/>
            <person name="Hauser L."/>
            <person name="Chang Y.J."/>
            <person name="Jeffries C.D."/>
            <person name="Chertkov O."/>
            <person name="Brettin T."/>
            <person name="Detter J.C."/>
            <person name="Han C."/>
            <person name="Ali Z."/>
            <person name="Tindall B.J."/>
            <person name="Goker M."/>
            <person name="Bristow J."/>
            <person name="Eisen J.A."/>
            <person name="Markowitz V."/>
            <person name="Hugenholtz P."/>
            <person name="Kyrpides N.C."/>
            <person name="Klenk H.P."/>
        </authorList>
    </citation>
    <scope>NUCLEOTIDE SEQUENCE [LARGE SCALE GENOMIC DNA]</scope>
    <source>
        <strain evidence="3">DSM 44928 / JCM 14897 / NBRC 102108 / NRRL B-24433 / ID139908</strain>
    </source>
</reference>
<organism evidence="2 3">
    <name type="scientific">Catenulispora acidiphila (strain DSM 44928 / JCM 14897 / NBRC 102108 / NRRL B-24433 / ID139908)</name>
    <dbReference type="NCBI Taxonomy" id="479433"/>
    <lineage>
        <taxon>Bacteria</taxon>
        <taxon>Bacillati</taxon>
        <taxon>Actinomycetota</taxon>
        <taxon>Actinomycetes</taxon>
        <taxon>Catenulisporales</taxon>
        <taxon>Catenulisporaceae</taxon>
        <taxon>Catenulispora</taxon>
    </lineage>
</organism>
<dbReference type="HOGENOM" id="CLU_081588_0_0_11"/>
<keyword evidence="3" id="KW-1185">Reference proteome</keyword>
<dbReference type="CDD" id="cd09731">
    <property type="entry name" value="Cse2_I-E"/>
    <property type="match status" value="1"/>
</dbReference>
<dbReference type="InterPro" id="IPR013382">
    <property type="entry name" value="CRISPR-assoc_prot_Cse2"/>
</dbReference>
<dbReference type="InterPro" id="IPR038287">
    <property type="entry name" value="Cse2_sf"/>
</dbReference>
<dbReference type="KEGG" id="cai:Caci_3908"/>
<evidence type="ECO:0000313" key="2">
    <source>
        <dbReference type="EMBL" id="ACU72796.1"/>
    </source>
</evidence>
<name>C7QEM6_CATAD</name>
<dbReference type="eggNOG" id="ENOG5033037">
    <property type="taxonomic scope" value="Bacteria"/>
</dbReference>
<proteinExistence type="predicted"/>
<dbReference type="STRING" id="479433.Caci_3908"/>
<dbReference type="Proteomes" id="UP000000851">
    <property type="component" value="Chromosome"/>
</dbReference>
<evidence type="ECO:0000256" key="1">
    <source>
        <dbReference type="SAM" id="MobiDB-lite"/>
    </source>
</evidence>
<evidence type="ECO:0000313" key="3">
    <source>
        <dbReference type="Proteomes" id="UP000000851"/>
    </source>
</evidence>
<sequence length="223" mass="24994">MTTTSATTVNAPAPAGPPPIHELVKEIANAHIRKLQGGYLNDRPEAVAALARIRRGVGKPLHAVPDLWGLEGTDRLYTDIPDRRENERLRAENAVHIAVTLWAVHQQSRRDSPMHVAGGPQLGRAVRALMPGDDIDEPLRRRFVRIGTATSLDTLAQRLRDVVLVLRQHTQAMDYAALAEQIYHWQMPDRRARVRRDWGRNFHARAQQGTPDTQGTEQTKEAS</sequence>